<protein>
    <recommendedName>
        <fullName evidence="1">Aminoglycoside phosphotransferase domain-containing protein</fullName>
    </recommendedName>
</protein>
<gene>
    <name evidence="2" type="ORF">WOLCODRAFT_109674</name>
</gene>
<dbReference type="InterPro" id="IPR002575">
    <property type="entry name" value="Aminoglycoside_PTrfase"/>
</dbReference>
<organism evidence="2 3">
    <name type="scientific">Wolfiporia cocos (strain MD-104)</name>
    <name type="common">Brown rot fungus</name>
    <dbReference type="NCBI Taxonomy" id="742152"/>
    <lineage>
        <taxon>Eukaryota</taxon>
        <taxon>Fungi</taxon>
        <taxon>Dikarya</taxon>
        <taxon>Basidiomycota</taxon>
        <taxon>Agaricomycotina</taxon>
        <taxon>Agaricomycetes</taxon>
        <taxon>Polyporales</taxon>
        <taxon>Phaeolaceae</taxon>
        <taxon>Wolfiporia</taxon>
    </lineage>
</organism>
<dbReference type="Proteomes" id="UP000218811">
    <property type="component" value="Unassembled WGS sequence"/>
</dbReference>
<dbReference type="SUPFAM" id="SSF56112">
    <property type="entry name" value="Protein kinase-like (PK-like)"/>
    <property type="match status" value="1"/>
</dbReference>
<name>A0A2H3JHG2_WOLCO</name>
<keyword evidence="3" id="KW-1185">Reference proteome</keyword>
<dbReference type="Pfam" id="PF01636">
    <property type="entry name" value="APH"/>
    <property type="match status" value="1"/>
</dbReference>
<evidence type="ECO:0000313" key="3">
    <source>
        <dbReference type="Proteomes" id="UP000218811"/>
    </source>
</evidence>
<dbReference type="OrthoDB" id="5210591at2759"/>
<reference evidence="2 3" key="1">
    <citation type="journal article" date="2012" name="Science">
        <title>The Paleozoic origin of enzymatic lignin decomposition reconstructed from 31 fungal genomes.</title>
        <authorList>
            <person name="Floudas D."/>
            <person name="Binder M."/>
            <person name="Riley R."/>
            <person name="Barry K."/>
            <person name="Blanchette R.A."/>
            <person name="Henrissat B."/>
            <person name="Martinez A.T."/>
            <person name="Otillar R."/>
            <person name="Spatafora J.W."/>
            <person name="Yadav J.S."/>
            <person name="Aerts A."/>
            <person name="Benoit I."/>
            <person name="Boyd A."/>
            <person name="Carlson A."/>
            <person name="Copeland A."/>
            <person name="Coutinho P.M."/>
            <person name="de Vries R.P."/>
            <person name="Ferreira P."/>
            <person name="Findley K."/>
            <person name="Foster B."/>
            <person name="Gaskell J."/>
            <person name="Glotzer D."/>
            <person name="Gorecki P."/>
            <person name="Heitman J."/>
            <person name="Hesse C."/>
            <person name="Hori C."/>
            <person name="Igarashi K."/>
            <person name="Jurgens J.A."/>
            <person name="Kallen N."/>
            <person name="Kersten P."/>
            <person name="Kohler A."/>
            <person name="Kuees U."/>
            <person name="Kumar T.K.A."/>
            <person name="Kuo A."/>
            <person name="LaButti K."/>
            <person name="Larrondo L.F."/>
            <person name="Lindquist E."/>
            <person name="Ling A."/>
            <person name="Lombard V."/>
            <person name="Lucas S."/>
            <person name="Lundell T."/>
            <person name="Martin R."/>
            <person name="McLaughlin D.J."/>
            <person name="Morgenstern I."/>
            <person name="Morin E."/>
            <person name="Murat C."/>
            <person name="Nagy L.G."/>
            <person name="Nolan M."/>
            <person name="Ohm R.A."/>
            <person name="Patyshakuliyeva A."/>
            <person name="Rokas A."/>
            <person name="Ruiz-Duenas F.J."/>
            <person name="Sabat G."/>
            <person name="Salamov A."/>
            <person name="Samejima M."/>
            <person name="Schmutz J."/>
            <person name="Slot J.C."/>
            <person name="St John F."/>
            <person name="Stenlid J."/>
            <person name="Sun H."/>
            <person name="Sun S."/>
            <person name="Syed K."/>
            <person name="Tsang A."/>
            <person name="Wiebenga A."/>
            <person name="Young D."/>
            <person name="Pisabarro A."/>
            <person name="Eastwood D.C."/>
            <person name="Martin F."/>
            <person name="Cullen D."/>
            <person name="Grigoriev I.V."/>
            <person name="Hibbett D.S."/>
        </authorList>
    </citation>
    <scope>NUCLEOTIDE SEQUENCE [LARGE SCALE GENOMIC DNA]</scope>
    <source>
        <strain evidence="2 3">MD-104</strain>
    </source>
</reference>
<feature type="domain" description="Aminoglycoside phosphotransferase" evidence="1">
    <location>
        <begin position="38"/>
        <end position="199"/>
    </location>
</feature>
<proteinExistence type="predicted"/>
<dbReference type="EMBL" id="KB467909">
    <property type="protein sequence ID" value="PCH37158.1"/>
    <property type="molecule type" value="Genomic_DNA"/>
</dbReference>
<evidence type="ECO:0000259" key="1">
    <source>
        <dbReference type="Pfam" id="PF01636"/>
    </source>
</evidence>
<sequence length="342" mass="37831">MKLLSEPEVTREQIQVILEHHRKEPVSILTLERYKGTGFSSFTSTVTYEVALADDTSFLVKVSPPAASAAVEYAPNTLAQEHALLQQLSAQTAIPLPHTHALDTSLTLVPYPYLLLSRPRGVSLAHARTAGLLSARQALLLDLRLGALLQQLHAVQNDWFGLPAQAADGLYSWQEAFTLLLEGLLVEAEARGVPADYTAIRQGLSRAIAFFLFDDCEVPSLVSFAGDEGAVFVDIDAVKAEEEEVPVTVFLSFSHALWGDPLLETMLMDPSAALTEGYGGTLIVFPRQRTKRIWYTLFLALMVLVSAEREKEERRGYDEGKIEWARTALGRCIEQLKDAPYY</sequence>
<dbReference type="OMA" id="RVQNDWF"/>
<dbReference type="AlphaFoldDB" id="A0A2H3JHG2"/>
<dbReference type="InterPro" id="IPR011009">
    <property type="entry name" value="Kinase-like_dom_sf"/>
</dbReference>
<evidence type="ECO:0000313" key="2">
    <source>
        <dbReference type="EMBL" id="PCH37158.1"/>
    </source>
</evidence>
<accession>A0A2H3JHG2</accession>